<reference evidence="2" key="1">
    <citation type="submission" date="2022-04" db="EMBL/GenBank/DDBJ databases">
        <title>A functionally conserved STORR gene fusion in Papaver species that diverged 16.8 million years ago.</title>
        <authorList>
            <person name="Catania T."/>
        </authorList>
    </citation>
    <scope>NUCLEOTIDE SEQUENCE</scope>
    <source>
        <strain evidence="2">S-188037</strain>
    </source>
</reference>
<sequence>DNPQYKKYLDKSLDNFDEIGTIIGNDQATGSEAQTAAVAESNLRDDDTMPNLPMIVYDESSSANNGERTSHANNGEETIHANNEGTSHANNSEGTSHANNNEGTANEPSLRSNAAPSTTKDNVNKRKRKN</sequence>
<accession>A0AAD4SV91</accession>
<feature type="non-terminal residue" evidence="2">
    <location>
        <position position="1"/>
    </location>
</feature>
<dbReference type="AlphaFoldDB" id="A0AAD4SV91"/>
<evidence type="ECO:0000313" key="2">
    <source>
        <dbReference type="EMBL" id="KAI3920830.1"/>
    </source>
</evidence>
<keyword evidence="3" id="KW-1185">Reference proteome</keyword>
<gene>
    <name evidence="2" type="ORF">MKW98_005656</name>
</gene>
<proteinExistence type="predicted"/>
<evidence type="ECO:0000313" key="3">
    <source>
        <dbReference type="Proteomes" id="UP001202328"/>
    </source>
</evidence>
<name>A0AAD4SV91_9MAGN</name>
<evidence type="ECO:0000256" key="1">
    <source>
        <dbReference type="SAM" id="MobiDB-lite"/>
    </source>
</evidence>
<dbReference type="EMBL" id="JAJJMB010008785">
    <property type="protein sequence ID" value="KAI3920830.1"/>
    <property type="molecule type" value="Genomic_DNA"/>
</dbReference>
<protein>
    <submittedName>
        <fullName evidence="2">Uncharacterized protein</fullName>
    </submittedName>
</protein>
<feature type="compositionally biased region" description="Polar residues" evidence="1">
    <location>
        <begin position="59"/>
        <end position="121"/>
    </location>
</feature>
<comment type="caution">
    <text evidence="2">The sequence shown here is derived from an EMBL/GenBank/DDBJ whole genome shotgun (WGS) entry which is preliminary data.</text>
</comment>
<dbReference type="Proteomes" id="UP001202328">
    <property type="component" value="Unassembled WGS sequence"/>
</dbReference>
<organism evidence="2 3">
    <name type="scientific">Papaver atlanticum</name>
    <dbReference type="NCBI Taxonomy" id="357466"/>
    <lineage>
        <taxon>Eukaryota</taxon>
        <taxon>Viridiplantae</taxon>
        <taxon>Streptophyta</taxon>
        <taxon>Embryophyta</taxon>
        <taxon>Tracheophyta</taxon>
        <taxon>Spermatophyta</taxon>
        <taxon>Magnoliopsida</taxon>
        <taxon>Ranunculales</taxon>
        <taxon>Papaveraceae</taxon>
        <taxon>Papaveroideae</taxon>
        <taxon>Papaver</taxon>
    </lineage>
</organism>
<feature type="region of interest" description="Disordered" evidence="1">
    <location>
        <begin position="27"/>
        <end position="130"/>
    </location>
</feature>